<dbReference type="EMBL" id="JAFBFI010000007">
    <property type="protein sequence ID" value="MBM7692477.1"/>
    <property type="molecule type" value="Genomic_DNA"/>
</dbReference>
<reference evidence="1 2" key="1">
    <citation type="submission" date="2021-01" db="EMBL/GenBank/DDBJ databases">
        <title>Genomic Encyclopedia of Type Strains, Phase IV (KMG-IV): sequencing the most valuable type-strain genomes for metagenomic binning, comparative biology and taxonomic classification.</title>
        <authorList>
            <person name="Goeker M."/>
        </authorList>
    </citation>
    <scope>NUCLEOTIDE SEQUENCE [LARGE SCALE GENOMIC DNA]</scope>
    <source>
        <strain evidence="1 2">DSM 105482</strain>
    </source>
</reference>
<organism evidence="1 2">
    <name type="scientific">Peribacillus deserti</name>
    <dbReference type="NCBI Taxonomy" id="673318"/>
    <lineage>
        <taxon>Bacteria</taxon>
        <taxon>Bacillati</taxon>
        <taxon>Bacillota</taxon>
        <taxon>Bacilli</taxon>
        <taxon>Bacillales</taxon>
        <taxon>Bacillaceae</taxon>
        <taxon>Peribacillus</taxon>
    </lineage>
</organism>
<proteinExistence type="predicted"/>
<comment type="caution">
    <text evidence="1">The sequence shown here is derived from an EMBL/GenBank/DDBJ whole genome shotgun (WGS) entry which is preliminary data.</text>
</comment>
<dbReference type="Pfam" id="PF12686">
    <property type="entry name" value="DUF3800"/>
    <property type="match status" value="1"/>
</dbReference>
<evidence type="ECO:0000313" key="2">
    <source>
        <dbReference type="Proteomes" id="UP000823486"/>
    </source>
</evidence>
<evidence type="ECO:0000313" key="1">
    <source>
        <dbReference type="EMBL" id="MBM7692477.1"/>
    </source>
</evidence>
<evidence type="ECO:0008006" key="3">
    <source>
        <dbReference type="Google" id="ProtNLM"/>
    </source>
</evidence>
<sequence length="229" mass="27005">MSNGVLYAFIDEFGNYGFDFEKKDVSTHFIIAAILVEVSNKEMLEQKIEIIRRKYFQTGEMKSSKIKNSHRRRIQILSEIKELPFQLYAYVIDKTKIRETGGLGYKKSFFKYLNNLLYKDLYKTFEELQLVADEHGSKEFMQEFKTYVKRKSIPDLFNFSTFGFNDSKSDILLQLADLLAGTIAKGYDKQQLTDEYKSFHSILKNRIIRINYWPKDYKTFLFGTCQGII</sequence>
<accession>A0ABS2QH43</accession>
<name>A0ABS2QH43_9BACI</name>
<dbReference type="RefSeq" id="WP_204542121.1">
    <property type="nucleotide sequence ID" value="NZ_JAFBFI010000007.1"/>
</dbReference>
<dbReference type="Proteomes" id="UP000823486">
    <property type="component" value="Unassembled WGS sequence"/>
</dbReference>
<dbReference type="InterPro" id="IPR024524">
    <property type="entry name" value="DUF3800"/>
</dbReference>
<keyword evidence="2" id="KW-1185">Reference proteome</keyword>
<protein>
    <recommendedName>
        <fullName evidence="3">DUF3800 domain-containing protein</fullName>
    </recommendedName>
</protein>
<gene>
    <name evidence="1" type="ORF">JOC77_001907</name>
</gene>